<dbReference type="InterPro" id="IPR041710">
    <property type="entry name" value="HPS/KGPDC"/>
</dbReference>
<dbReference type="InterPro" id="IPR013785">
    <property type="entry name" value="Aldolase_TIM"/>
</dbReference>
<dbReference type="PANTHER" id="PTHR35039">
    <property type="entry name" value="3-KETO-L-GULONATE-6-PHOSPHATE DECARBOXYLASE SGBH-RELATED"/>
    <property type="match status" value="1"/>
</dbReference>
<dbReference type="Pfam" id="PF00215">
    <property type="entry name" value="OMPdecase"/>
    <property type="match status" value="1"/>
</dbReference>
<dbReference type="Proteomes" id="UP000647339">
    <property type="component" value="Unassembled WGS sequence"/>
</dbReference>
<sequence length="215" mass="22179">MTKLQVAIDLLKTEDAIALATKVAPFIDIIELGTPLIKSEGLSVITAMKEAFPDKKVFADFKTADAGALEAEMAFQAGADYITILGATGDATISGAVEAAKKFNKAVVVDTIGVKDRVKRAQEVIKLGVEFVELHAGLDEQAEPGYSIQVLIDEASRAGVPVSIAGGVNQNSIEGVKKSGAVVAVAGAAIYGAEDPAAAAKALKEALMADLIPNN</sequence>
<feature type="domain" description="Orotidine 5'-phosphate decarboxylase" evidence="7">
    <location>
        <begin position="3"/>
        <end position="203"/>
    </location>
</feature>
<keyword evidence="9" id="KW-1185">Reference proteome</keyword>
<dbReference type="PANTHER" id="PTHR35039:SF3">
    <property type="entry name" value="3-KETO-L-GULONATE-6-PHOSPHATE DECARBOXYLASE SGBH-RELATED"/>
    <property type="match status" value="1"/>
</dbReference>
<evidence type="ECO:0000256" key="3">
    <source>
        <dbReference type="ARBA" id="ARBA00006350"/>
    </source>
</evidence>
<dbReference type="SMART" id="SM00934">
    <property type="entry name" value="OMPdecase"/>
    <property type="match status" value="1"/>
</dbReference>
<comment type="catalytic activity">
    <reaction evidence="1">
        <text>D-ribulose 5-phosphate + formaldehyde = D-arabino-hex-3-ulose 6-phosphate</text>
        <dbReference type="Rhea" id="RHEA:25201"/>
        <dbReference type="ChEBI" id="CHEBI:16842"/>
        <dbReference type="ChEBI" id="CHEBI:58121"/>
        <dbReference type="ChEBI" id="CHEBI:58542"/>
        <dbReference type="EC" id="4.1.2.43"/>
    </reaction>
</comment>
<dbReference type="NCBIfam" id="TIGR03128">
    <property type="entry name" value="RuMP_HxlA"/>
    <property type="match status" value="1"/>
</dbReference>
<dbReference type="InterPro" id="IPR001754">
    <property type="entry name" value="OMPdeCOase_dom"/>
</dbReference>
<evidence type="ECO:0000256" key="2">
    <source>
        <dbReference type="ARBA" id="ARBA00005014"/>
    </source>
</evidence>
<protein>
    <recommendedName>
        <fullName evidence="4">3-hexulose-6-phosphate synthase</fullName>
        <ecNumber evidence="4">4.1.2.43</ecNumber>
    </recommendedName>
</protein>
<accession>A0ABQ1V4T8</accession>
<keyword evidence="5" id="KW-0456">Lyase</keyword>
<dbReference type="Gene3D" id="3.20.20.70">
    <property type="entry name" value="Aldolase class I"/>
    <property type="match status" value="1"/>
</dbReference>
<evidence type="ECO:0000256" key="6">
    <source>
        <dbReference type="ARBA" id="ARBA00023277"/>
    </source>
</evidence>
<dbReference type="EMBL" id="BMIU01000015">
    <property type="protein sequence ID" value="GGF39032.1"/>
    <property type="molecule type" value="Genomic_DNA"/>
</dbReference>
<evidence type="ECO:0000259" key="7">
    <source>
        <dbReference type="SMART" id="SM00934"/>
    </source>
</evidence>
<organism evidence="8 9">
    <name type="scientific">Echinicola rosea</name>
    <dbReference type="NCBI Taxonomy" id="1807691"/>
    <lineage>
        <taxon>Bacteria</taxon>
        <taxon>Pseudomonadati</taxon>
        <taxon>Bacteroidota</taxon>
        <taxon>Cytophagia</taxon>
        <taxon>Cytophagales</taxon>
        <taxon>Cyclobacteriaceae</taxon>
        <taxon>Echinicola</taxon>
    </lineage>
</organism>
<dbReference type="CDD" id="cd04726">
    <property type="entry name" value="KGPDC_HPS"/>
    <property type="match status" value="1"/>
</dbReference>
<name>A0ABQ1V4T8_9BACT</name>
<comment type="caution">
    <text evidence="8">The sequence shown here is derived from an EMBL/GenBank/DDBJ whole genome shotgun (WGS) entry which is preliminary data.</text>
</comment>
<evidence type="ECO:0000256" key="5">
    <source>
        <dbReference type="ARBA" id="ARBA00023239"/>
    </source>
</evidence>
<dbReference type="EC" id="4.1.2.43" evidence="4"/>
<dbReference type="InterPro" id="IPR011060">
    <property type="entry name" value="RibuloseP-bd_barrel"/>
</dbReference>
<dbReference type="InterPro" id="IPR017553">
    <property type="entry name" value="3-hexulose-6-phosphate_synth"/>
</dbReference>
<comment type="similarity">
    <text evidence="3">Belongs to the HPS/KGPDC family. HPS subfamily.</text>
</comment>
<gene>
    <name evidence="8" type="ORF">GCM10011339_29490</name>
</gene>
<evidence type="ECO:0000256" key="4">
    <source>
        <dbReference type="ARBA" id="ARBA00012890"/>
    </source>
</evidence>
<evidence type="ECO:0000256" key="1">
    <source>
        <dbReference type="ARBA" id="ARBA00000718"/>
    </source>
</evidence>
<evidence type="ECO:0000313" key="8">
    <source>
        <dbReference type="EMBL" id="GGF39032.1"/>
    </source>
</evidence>
<reference evidence="9" key="1">
    <citation type="journal article" date="2019" name="Int. J. Syst. Evol. Microbiol.">
        <title>The Global Catalogue of Microorganisms (GCM) 10K type strain sequencing project: providing services to taxonomists for standard genome sequencing and annotation.</title>
        <authorList>
            <consortium name="The Broad Institute Genomics Platform"/>
            <consortium name="The Broad Institute Genome Sequencing Center for Infectious Disease"/>
            <person name="Wu L."/>
            <person name="Ma J."/>
        </authorList>
    </citation>
    <scope>NUCLEOTIDE SEQUENCE [LARGE SCALE GENOMIC DNA]</scope>
    <source>
        <strain evidence="9">CGMCC 1.15407</strain>
    </source>
</reference>
<keyword evidence="6" id="KW-0119">Carbohydrate metabolism</keyword>
<evidence type="ECO:0000313" key="9">
    <source>
        <dbReference type="Proteomes" id="UP000647339"/>
    </source>
</evidence>
<proteinExistence type="inferred from homology"/>
<comment type="pathway">
    <text evidence="2">One-carbon metabolism; formaldehyde assimilation via RuMP pathway; D-fructose 6-phosphate from D-ribulose 5-phosphate and formaldehyde: step 1/2.</text>
</comment>
<dbReference type="RefSeq" id="WP_137403527.1">
    <property type="nucleotide sequence ID" value="NZ_BMIU01000015.1"/>
</dbReference>
<dbReference type="SUPFAM" id="SSF51366">
    <property type="entry name" value="Ribulose-phoshate binding barrel"/>
    <property type="match status" value="1"/>
</dbReference>